<reference evidence="12" key="1">
    <citation type="submission" date="2025-08" db="UniProtKB">
        <authorList>
            <consortium name="Ensembl"/>
        </authorList>
    </citation>
    <scope>IDENTIFICATION</scope>
</reference>
<dbReference type="GO" id="GO:0016529">
    <property type="term" value="C:sarcoplasmic reticulum"/>
    <property type="evidence" value="ECO:0007669"/>
    <property type="project" value="TreeGrafter"/>
</dbReference>
<dbReference type="GO" id="GO:0005789">
    <property type="term" value="C:endoplasmic reticulum membrane"/>
    <property type="evidence" value="ECO:0007669"/>
    <property type="project" value="UniProtKB-SubCell"/>
</dbReference>
<dbReference type="FunFam" id="2.20.110.10:FF:000001">
    <property type="entry name" value="Junctophilin"/>
    <property type="match status" value="1"/>
</dbReference>
<reference evidence="12" key="2">
    <citation type="submission" date="2025-09" db="UniProtKB">
        <authorList>
            <consortium name="Ensembl"/>
        </authorList>
    </citation>
    <scope>IDENTIFICATION</scope>
</reference>
<evidence type="ECO:0000256" key="1">
    <source>
        <dbReference type="ARBA" id="ARBA00004163"/>
    </source>
</evidence>
<evidence type="ECO:0000256" key="5">
    <source>
        <dbReference type="ARBA" id="ARBA00022475"/>
    </source>
</evidence>
<proteinExistence type="inferred from homology"/>
<feature type="compositionally biased region" description="Basic and acidic residues" evidence="11">
    <location>
        <begin position="305"/>
        <end position="326"/>
    </location>
</feature>
<evidence type="ECO:0000256" key="10">
    <source>
        <dbReference type="ARBA" id="ARBA00023136"/>
    </source>
</evidence>
<feature type="compositionally biased region" description="Basic and acidic residues" evidence="11">
    <location>
        <begin position="1"/>
        <end position="10"/>
    </location>
</feature>
<dbReference type="InterPro" id="IPR003409">
    <property type="entry name" value="MORN"/>
</dbReference>
<evidence type="ECO:0000313" key="12">
    <source>
        <dbReference type="Ensembl" id="ENSSPUP00000018011.1"/>
    </source>
</evidence>
<dbReference type="Gene3D" id="2.20.110.10">
    <property type="entry name" value="Histone H3 K4-specific methyltransferase SET7/9 N-terminal domain"/>
    <property type="match status" value="1"/>
</dbReference>
<feature type="region of interest" description="Disordered" evidence="11">
    <location>
        <begin position="89"/>
        <end position="121"/>
    </location>
</feature>
<keyword evidence="6" id="KW-0812">Transmembrane</keyword>
<keyword evidence="5" id="KW-1003">Cell membrane</keyword>
<dbReference type="InterPro" id="IPR017191">
    <property type="entry name" value="Junctophilin"/>
</dbReference>
<feature type="region of interest" description="Disordered" evidence="11">
    <location>
        <begin position="1"/>
        <end position="20"/>
    </location>
</feature>
<feature type="region of interest" description="Disordered" evidence="11">
    <location>
        <begin position="284"/>
        <end position="359"/>
    </location>
</feature>
<dbReference type="PANTHER" id="PTHR23085:SF26">
    <property type="entry name" value="JUNCTOPHILIN-2"/>
    <property type="match status" value="1"/>
</dbReference>
<dbReference type="Pfam" id="PF02493">
    <property type="entry name" value="MORN"/>
    <property type="match status" value="2"/>
</dbReference>
<comment type="subcellular location">
    <subcellularLocation>
        <location evidence="3">Cell membrane</location>
    </subcellularLocation>
    <subcellularLocation>
        <location evidence="2">Endomembrane system</location>
        <topology evidence="2">Peripheral membrane protein</topology>
    </subcellularLocation>
    <subcellularLocation>
        <location evidence="1">Endoplasmic reticulum membrane</location>
        <topology evidence="1">Single-pass type IV membrane protein</topology>
    </subcellularLocation>
</comment>
<evidence type="ECO:0000256" key="11">
    <source>
        <dbReference type="SAM" id="MobiDB-lite"/>
    </source>
</evidence>
<dbReference type="GeneTree" id="ENSGT00940000159411"/>
<keyword evidence="10" id="KW-0472">Membrane</keyword>
<evidence type="ECO:0000256" key="2">
    <source>
        <dbReference type="ARBA" id="ARBA00004184"/>
    </source>
</evidence>
<feature type="compositionally biased region" description="Pro residues" evidence="11">
    <location>
        <begin position="342"/>
        <end position="357"/>
    </location>
</feature>
<keyword evidence="8" id="KW-0256">Endoplasmic reticulum</keyword>
<name>A0A8D0HAE8_SPHPU</name>
<evidence type="ECO:0008006" key="14">
    <source>
        <dbReference type="Google" id="ProtNLM"/>
    </source>
</evidence>
<dbReference type="Ensembl" id="ENSSPUT00000019181.1">
    <property type="protein sequence ID" value="ENSSPUP00000018011.1"/>
    <property type="gene ID" value="ENSSPUG00000013924.1"/>
</dbReference>
<evidence type="ECO:0000256" key="7">
    <source>
        <dbReference type="ARBA" id="ARBA00022737"/>
    </source>
</evidence>
<evidence type="ECO:0000256" key="9">
    <source>
        <dbReference type="ARBA" id="ARBA00022989"/>
    </source>
</evidence>
<keyword evidence="13" id="KW-1185">Reference proteome</keyword>
<dbReference type="SMART" id="SM00698">
    <property type="entry name" value="MORN"/>
    <property type="match status" value="2"/>
</dbReference>
<keyword evidence="9" id="KW-1133">Transmembrane helix</keyword>
<dbReference type="SUPFAM" id="SSF82185">
    <property type="entry name" value="Histone H3 K4-specific methyltransferase SET7/9 N-terminal domain"/>
    <property type="match status" value="1"/>
</dbReference>
<keyword evidence="7" id="KW-0677">Repeat</keyword>
<accession>A0A8D0HAE8</accession>
<evidence type="ECO:0000256" key="8">
    <source>
        <dbReference type="ARBA" id="ARBA00022824"/>
    </source>
</evidence>
<dbReference type="GO" id="GO:0005886">
    <property type="term" value="C:plasma membrane"/>
    <property type="evidence" value="ECO:0007669"/>
    <property type="project" value="UniProtKB-SubCell"/>
</dbReference>
<feature type="region of interest" description="Disordered" evidence="11">
    <location>
        <begin position="160"/>
        <end position="249"/>
    </location>
</feature>
<feature type="compositionally biased region" description="Polar residues" evidence="11">
    <location>
        <begin position="229"/>
        <end position="249"/>
    </location>
</feature>
<sequence length="424" mass="46304">MGEWKNDKRSGFGVSERSSGLKYEGEWLDNVRHGYGCTTLPDGKKEEGKYRYNVLIKGMKKRVLPLKSAKIRQKVDRSMEGAQRAAAIARQKSEISASRTAHAKAKADGAEQAAQAASNESSVARMMARELSPDFYQPGPEYQKRKLLQEIMENAANMEEEAPLTGGPPPKTTPETPQVHEKDSANLKESPARTPSPTGTPPEAKQIAQKDGFLSPRSWNGDHSRDGSRTGSSPNTPSSALVVQGETSAAVQMGIKPLQRIEQEGDVALFQGYHSYAVRTSPVTPPLDYEEEPLPAPKSPAKSSPEPRADMKAIEHKAEPQKKEDTPVPQHELAPEEKTVPNPQPKPEQPKPEPNPPFHECIPTPNLCAALRACTHFQSDPWDRKGSLPLLYRNPGSAMAGPLQPLGAFACQVSGLDLCSACWR</sequence>
<protein>
    <recommendedName>
        <fullName evidence="14">Junctophilin</fullName>
    </recommendedName>
</protein>
<dbReference type="Proteomes" id="UP000694392">
    <property type="component" value="Unplaced"/>
</dbReference>
<comment type="similarity">
    <text evidence="4">Belongs to the junctophilin family.</text>
</comment>
<evidence type="ECO:0000256" key="3">
    <source>
        <dbReference type="ARBA" id="ARBA00004236"/>
    </source>
</evidence>
<evidence type="ECO:0000313" key="13">
    <source>
        <dbReference type="Proteomes" id="UP000694392"/>
    </source>
</evidence>
<evidence type="ECO:0000256" key="6">
    <source>
        <dbReference type="ARBA" id="ARBA00022692"/>
    </source>
</evidence>
<dbReference type="PANTHER" id="PTHR23085">
    <property type="entry name" value="GH28348P"/>
    <property type="match status" value="1"/>
</dbReference>
<dbReference type="OMA" id="FHECIPT"/>
<dbReference type="AlphaFoldDB" id="A0A8D0HAE8"/>
<organism evidence="12 13">
    <name type="scientific">Sphenodon punctatus</name>
    <name type="common">Tuatara</name>
    <name type="synonym">Hatteria punctata</name>
    <dbReference type="NCBI Taxonomy" id="8508"/>
    <lineage>
        <taxon>Eukaryota</taxon>
        <taxon>Metazoa</taxon>
        <taxon>Chordata</taxon>
        <taxon>Craniata</taxon>
        <taxon>Vertebrata</taxon>
        <taxon>Euteleostomi</taxon>
        <taxon>Lepidosauria</taxon>
        <taxon>Sphenodontia</taxon>
        <taxon>Sphenodontidae</taxon>
        <taxon>Sphenodon</taxon>
    </lineage>
</organism>
<evidence type="ECO:0000256" key="4">
    <source>
        <dbReference type="ARBA" id="ARBA00008599"/>
    </source>
</evidence>
<dbReference type="GO" id="GO:0030314">
    <property type="term" value="C:junctional membrane complex"/>
    <property type="evidence" value="ECO:0007669"/>
    <property type="project" value="InterPro"/>
</dbReference>